<evidence type="ECO:0000256" key="16">
    <source>
        <dbReference type="ARBA" id="ARBA00022723"/>
    </source>
</evidence>
<comment type="similarity">
    <text evidence="8">Belongs to the metallo-dependent hydrolases superfamily. NagA family.</text>
</comment>
<dbReference type="UniPathway" id="UPA00868">
    <property type="reaction ID" value="UER00840"/>
</dbReference>
<gene>
    <name evidence="30" type="ORF">EDS130_LOCUS27637</name>
</gene>
<protein>
    <recommendedName>
        <fullName evidence="13">Dihydrolipoyllysine-residue succinyltransferase component of 2-oxoglutarate dehydrogenase complex, mitochondrial</fullName>
        <ecNumber evidence="10">2.3.1.61</ecNumber>
        <ecNumber evidence="9">3.5.1.25</ecNumber>
        <ecNumber evidence="11">4.2.3.12</ecNumber>
    </recommendedName>
    <alternativeName>
        <fullName evidence="25">2-oxoglutarate dehydrogenase complex component E2</fullName>
    </alternativeName>
    <alternativeName>
        <fullName evidence="24">E2K</fullName>
    </alternativeName>
    <alternativeName>
        <fullName evidence="12">N-acetylglucosamine-6-phosphate deacetylase</fullName>
    </alternativeName>
</protein>
<dbReference type="Gene3D" id="2.30.40.10">
    <property type="entry name" value="Urease, subunit C, domain 1"/>
    <property type="match status" value="1"/>
</dbReference>
<evidence type="ECO:0000256" key="5">
    <source>
        <dbReference type="ARBA" id="ARBA00005145"/>
    </source>
</evidence>
<dbReference type="GO" id="GO:0106279">
    <property type="term" value="P:negative regulation of UDP-N-acetylglucosamine biosynthetic process"/>
    <property type="evidence" value="ECO:0007669"/>
    <property type="project" value="UniProtKB-ARBA"/>
</dbReference>
<dbReference type="InterPro" id="IPR011053">
    <property type="entry name" value="Single_hybrid_motif"/>
</dbReference>
<dbReference type="NCBIfam" id="TIGR01347">
    <property type="entry name" value="sucB"/>
    <property type="match status" value="1"/>
</dbReference>
<dbReference type="InterPro" id="IPR006680">
    <property type="entry name" value="Amidohydro-rel"/>
</dbReference>
<dbReference type="InterPro" id="IPR050537">
    <property type="entry name" value="2-oxoacid_dehydrogenase"/>
</dbReference>
<evidence type="ECO:0000256" key="24">
    <source>
        <dbReference type="ARBA" id="ARBA00031331"/>
    </source>
</evidence>
<evidence type="ECO:0000256" key="9">
    <source>
        <dbReference type="ARBA" id="ARBA00011899"/>
    </source>
</evidence>
<feature type="region of interest" description="Disordered" evidence="28">
    <location>
        <begin position="672"/>
        <end position="772"/>
    </location>
</feature>
<dbReference type="EC" id="4.2.3.12" evidence="11"/>
<dbReference type="InterPro" id="IPR007115">
    <property type="entry name" value="6-PTP_synth/QueD"/>
</dbReference>
<dbReference type="EC" id="2.3.1.61" evidence="10"/>
<evidence type="ECO:0000256" key="18">
    <source>
        <dbReference type="ARBA" id="ARBA00022823"/>
    </source>
</evidence>
<dbReference type="SUPFAM" id="SSF51338">
    <property type="entry name" value="Composite domain of metallo-dependent hydrolases"/>
    <property type="match status" value="1"/>
</dbReference>
<evidence type="ECO:0000256" key="3">
    <source>
        <dbReference type="ARBA" id="ARBA00004173"/>
    </source>
</evidence>
<dbReference type="NCBIfam" id="NF004309">
    <property type="entry name" value="PRK05704.1"/>
    <property type="match status" value="1"/>
</dbReference>
<evidence type="ECO:0000256" key="11">
    <source>
        <dbReference type="ARBA" id="ARBA00013100"/>
    </source>
</evidence>
<dbReference type="AlphaFoldDB" id="A0A814ZPE4"/>
<dbReference type="PANTHER" id="PTHR43416:SF5">
    <property type="entry name" value="DIHYDROLIPOYLLYSINE-RESIDUE SUCCINYLTRANSFERASE COMPONENT OF 2-OXOGLUTARATE DEHYDROGENASE COMPLEX, MITOCHONDRIAL"/>
    <property type="match status" value="1"/>
</dbReference>
<dbReference type="UniPathway" id="UPA00849">
    <property type="reaction ID" value="UER00819"/>
</dbReference>
<dbReference type="OrthoDB" id="10264777at2759"/>
<dbReference type="Proteomes" id="UP000663852">
    <property type="component" value="Unassembled WGS sequence"/>
</dbReference>
<evidence type="ECO:0000256" key="8">
    <source>
        <dbReference type="ARBA" id="ARBA00010716"/>
    </source>
</evidence>
<comment type="subcellular location">
    <subcellularLocation>
        <location evidence="3">Mitochondrion</location>
    </subcellularLocation>
</comment>
<keyword evidence="22" id="KW-0119">Carbohydrate metabolism</keyword>
<keyword evidence="23" id="KW-0012">Acyltransferase</keyword>
<sequence>MTLFRFCNCTLIRNHALVVDDLWIRHGKIIDPEKVFFDERIQADVEYDCRGVLVAPGYIDLQINGAFGHDFSSPDEASEEMLLLVAQKLTAHGVTAFVPTVVSSKPETYKAVLPKYKRRAGSAKDGATILGTHIEGPFIDEKKRGAHRTDFLRKAPNGIEDLLSCYGSFNDVSIITIAPEIPNMIETVIPELVQKYNIVVSVGHSIASLDIGERAVCAGARFITHLFNAMLPFHHRDPGLVGLLTSHRLPTTSIVHYGLIADGIHTHSAAVRLAHRVHPQGLVLVTDAVPALGLPDGTYHMGAEKILVENKRATIAGTQTLCGSIASLAECVQNMRQALLDGEISKHGEVKIDKQFIVECIDAATLHPASVLHIENQKGTLSFGADADFIFLDDKLNVLSTFIAGEQAWTVNDNWSINNLHHVTWAKITVVGHIDPKTGMVMNISDLKVLIQTHVLDLVDHKHLDLDMDYFRTKNLVSTTENLAVFIWEQLVLQIERASQNTHIGMSHIVSLRSASLRALRSSSTASSAVLAATKCTTYSQRSIGQQQQYSYSTLPSTSTGILTRERQRTLSEQTLVIDSSNAGLYALTRHLHTSPILFDSVSVSTPSFPESVKDGTIRLLKKVGDKVSADETIAEIETDKTNLSVNAPQGGVIESFSVADGDNVTSGAVIGKIDTSGSGTKPTSATADAKAKAAEKADTEKTKEEPAKKSSDTSGPAPSKTPSVPATPKGPQRETPTSQISVTPAKQQAAGAGSSVGDPNKISGTRSETRVKMSRMRLKIAERLKEAQNTCAMLTTFNEIDMSNIVEFRKKYADQFLKRHNMKLGFMSAFVKASACALVDNPIVNAVIDGNEIVYRDYVDISVAVAAPKGLVVPVLRNVERMNFADIERSISDFGEKAKKGSLAIEDMDGGTFTISNGGVFGSLFGTPIINPPQSAILGMHGIFDRPVAINGKIEIRPMMYVALTYDHRILDGRDAVLFLRKIKQYVEDSRSIFLDL</sequence>
<evidence type="ECO:0000256" key="23">
    <source>
        <dbReference type="ARBA" id="ARBA00023315"/>
    </source>
</evidence>
<accession>A0A814ZPE4</accession>
<dbReference type="InterPro" id="IPR011059">
    <property type="entry name" value="Metal-dep_hydrolase_composite"/>
</dbReference>
<evidence type="ECO:0000256" key="27">
    <source>
        <dbReference type="ARBA" id="ARBA00047647"/>
    </source>
</evidence>
<dbReference type="GO" id="GO:0045252">
    <property type="term" value="C:oxoglutarate dehydrogenase complex"/>
    <property type="evidence" value="ECO:0007669"/>
    <property type="project" value="InterPro"/>
</dbReference>
<proteinExistence type="inferred from homology"/>
<evidence type="ECO:0000256" key="10">
    <source>
        <dbReference type="ARBA" id="ARBA00012945"/>
    </source>
</evidence>
<evidence type="ECO:0000256" key="15">
    <source>
        <dbReference type="ARBA" id="ARBA00022679"/>
    </source>
</evidence>
<dbReference type="InterPro" id="IPR001078">
    <property type="entry name" value="2-oxoacid_DH_actylTfrase"/>
</dbReference>
<dbReference type="Pfam" id="PF00198">
    <property type="entry name" value="2-oxoacid_dh"/>
    <property type="match status" value="1"/>
</dbReference>
<dbReference type="InterPro" id="IPR000089">
    <property type="entry name" value="Biotin_lipoyl"/>
</dbReference>
<evidence type="ECO:0000256" key="21">
    <source>
        <dbReference type="ARBA" id="ARBA00023128"/>
    </source>
</evidence>
<dbReference type="PANTHER" id="PTHR43416">
    <property type="entry name" value="DIHYDROLIPOYLLYSINE-RESIDUE SUCCINYLTRANSFERASE COMPONENT OF 2-OXOGLUTARATE DEHYDROGENASE COMPLEX, MITOCHONDRIAL-RELATED"/>
    <property type="match status" value="1"/>
</dbReference>
<comment type="function">
    <text evidence="26">Dihydrolipoamide succinyltransferase (E2) component of the 2-oxoglutarate dehydrogenase complex. The 2-oxoglutarate dehydrogenase complex catalyzes the overall conversion of 2-oxoglutarate to succinyl-CoA and CO(2). The 2-oxoglutarate dehydrogenase complex is mainly active in the mitochondrion. A fraction of the 2-oxoglutarate dehydrogenase complex also localizes in the nucleus and is required for lysine succinylation of histones: associates with KAT2A on chromatin and provides succinyl-CoA to histone succinyltransferase KAT2A.</text>
</comment>
<dbReference type="GO" id="GO:0008448">
    <property type="term" value="F:N-acetylglucosamine-6-phosphate deacetylase activity"/>
    <property type="evidence" value="ECO:0007669"/>
    <property type="project" value="UniProtKB-EC"/>
</dbReference>
<keyword evidence="17" id="KW-0378">Hydrolase</keyword>
<dbReference type="InterPro" id="IPR032466">
    <property type="entry name" value="Metal_Hydrolase"/>
</dbReference>
<dbReference type="CDD" id="cd00854">
    <property type="entry name" value="NagA"/>
    <property type="match status" value="1"/>
</dbReference>
<comment type="cofactor">
    <cofactor evidence="2">
        <name>a divalent metal cation</name>
        <dbReference type="ChEBI" id="CHEBI:60240"/>
    </cofactor>
</comment>
<feature type="compositionally biased region" description="Basic and acidic residues" evidence="28">
    <location>
        <begin position="690"/>
        <end position="712"/>
    </location>
</feature>
<evidence type="ECO:0000256" key="28">
    <source>
        <dbReference type="SAM" id="MobiDB-lite"/>
    </source>
</evidence>
<comment type="similarity">
    <text evidence="6">Belongs to the 2-oxoacid dehydrogenase family.</text>
</comment>
<name>A0A814ZPE4_ADIRI</name>
<dbReference type="Gene3D" id="3.30.559.10">
    <property type="entry name" value="Chloramphenicol acetyltransferase-like domain"/>
    <property type="match status" value="1"/>
</dbReference>
<dbReference type="EC" id="3.5.1.25" evidence="9"/>
<comment type="cofactor">
    <cofactor evidence="1">
        <name>(R)-lipoate</name>
        <dbReference type="ChEBI" id="CHEBI:83088"/>
    </cofactor>
</comment>
<dbReference type="InterPro" id="IPR003764">
    <property type="entry name" value="GlcNAc_6-P_deAcase"/>
</dbReference>
<dbReference type="Pfam" id="PF00364">
    <property type="entry name" value="Biotin_lipoyl"/>
    <property type="match status" value="1"/>
</dbReference>
<feature type="compositionally biased region" description="Polar residues" evidence="28">
    <location>
        <begin position="713"/>
        <end position="725"/>
    </location>
</feature>
<dbReference type="CDD" id="cd06849">
    <property type="entry name" value="lipoyl_domain"/>
    <property type="match status" value="1"/>
</dbReference>
<dbReference type="GO" id="GO:0046872">
    <property type="term" value="F:metal ion binding"/>
    <property type="evidence" value="ECO:0007669"/>
    <property type="project" value="UniProtKB-KW"/>
</dbReference>
<dbReference type="Gene3D" id="2.40.50.100">
    <property type="match status" value="1"/>
</dbReference>
<comment type="pathway">
    <text evidence="4">Cofactor biosynthesis; tetrahydrobiopterin biosynthesis; tetrahydrobiopterin from 7,8-dihydroneopterin triphosphate: step 1/3.</text>
</comment>
<comment type="catalytic activity">
    <reaction evidence="27">
        <text>N-acetyl-D-glucosamine 6-phosphate + H2O = D-glucosamine 6-phosphate + acetate</text>
        <dbReference type="Rhea" id="RHEA:22936"/>
        <dbReference type="ChEBI" id="CHEBI:15377"/>
        <dbReference type="ChEBI" id="CHEBI:30089"/>
        <dbReference type="ChEBI" id="CHEBI:57513"/>
        <dbReference type="ChEBI" id="CHEBI:58725"/>
        <dbReference type="EC" id="3.5.1.25"/>
    </reaction>
</comment>
<dbReference type="Gene3D" id="3.20.20.140">
    <property type="entry name" value="Metal-dependent hydrolases"/>
    <property type="match status" value="1"/>
</dbReference>
<dbReference type="Pfam" id="PF01242">
    <property type="entry name" value="PTPS"/>
    <property type="match status" value="1"/>
</dbReference>
<evidence type="ECO:0000256" key="14">
    <source>
        <dbReference type="ARBA" id="ARBA00022532"/>
    </source>
</evidence>
<evidence type="ECO:0000256" key="6">
    <source>
        <dbReference type="ARBA" id="ARBA00007317"/>
    </source>
</evidence>
<dbReference type="SUPFAM" id="SSF51556">
    <property type="entry name" value="Metallo-dependent hydrolases"/>
    <property type="match status" value="1"/>
</dbReference>
<dbReference type="PROSITE" id="PS00189">
    <property type="entry name" value="LIPOYL"/>
    <property type="match status" value="1"/>
</dbReference>
<evidence type="ECO:0000313" key="31">
    <source>
        <dbReference type="Proteomes" id="UP000663852"/>
    </source>
</evidence>
<dbReference type="GO" id="GO:0006099">
    <property type="term" value="P:tricarboxylic acid cycle"/>
    <property type="evidence" value="ECO:0007669"/>
    <property type="project" value="UniProtKB-KW"/>
</dbReference>
<evidence type="ECO:0000256" key="1">
    <source>
        <dbReference type="ARBA" id="ARBA00001938"/>
    </source>
</evidence>
<dbReference type="GO" id="GO:0033512">
    <property type="term" value="P:L-lysine catabolic process to acetyl-CoA via saccharopine"/>
    <property type="evidence" value="ECO:0007669"/>
    <property type="project" value="UniProtKB-UniPathway"/>
</dbReference>
<dbReference type="Gene3D" id="3.30.479.10">
    <property type="entry name" value="6-pyruvoyl tetrahydropterin synthase/QueD"/>
    <property type="match status" value="1"/>
</dbReference>
<evidence type="ECO:0000256" key="26">
    <source>
        <dbReference type="ARBA" id="ARBA00046046"/>
    </source>
</evidence>
<evidence type="ECO:0000313" key="30">
    <source>
        <dbReference type="EMBL" id="CAF1244577.1"/>
    </source>
</evidence>
<keyword evidence="20" id="KW-0783">Tetrahydrobiopterin biosynthesis</keyword>
<evidence type="ECO:0000256" key="22">
    <source>
        <dbReference type="ARBA" id="ARBA00023277"/>
    </source>
</evidence>
<reference evidence="30" key="1">
    <citation type="submission" date="2021-02" db="EMBL/GenBank/DDBJ databases">
        <authorList>
            <person name="Nowell W R."/>
        </authorList>
    </citation>
    <scope>NUCLEOTIDE SEQUENCE</scope>
</reference>
<dbReference type="InterPro" id="IPR006255">
    <property type="entry name" value="SucB"/>
</dbReference>
<evidence type="ECO:0000256" key="25">
    <source>
        <dbReference type="ARBA" id="ARBA00032406"/>
    </source>
</evidence>
<dbReference type="GO" id="GO:0006044">
    <property type="term" value="P:N-acetylglucosamine metabolic process"/>
    <property type="evidence" value="ECO:0007669"/>
    <property type="project" value="InterPro"/>
</dbReference>
<dbReference type="GO" id="GO:0003874">
    <property type="term" value="F:6-pyruvoyltetrahydropterin synthase activity"/>
    <property type="evidence" value="ECO:0007669"/>
    <property type="project" value="UniProtKB-EC"/>
</dbReference>
<dbReference type="NCBIfam" id="TIGR00221">
    <property type="entry name" value="nagA"/>
    <property type="match status" value="1"/>
</dbReference>
<dbReference type="SUPFAM" id="SSF55620">
    <property type="entry name" value="Tetrahydrobiopterin biosynthesis enzymes-like"/>
    <property type="match status" value="1"/>
</dbReference>
<evidence type="ECO:0000256" key="4">
    <source>
        <dbReference type="ARBA" id="ARBA00005126"/>
    </source>
</evidence>
<keyword evidence="21" id="KW-0496">Mitochondrion</keyword>
<dbReference type="Pfam" id="PF01979">
    <property type="entry name" value="Amidohydro_1"/>
    <property type="match status" value="1"/>
</dbReference>
<dbReference type="PROSITE" id="PS50968">
    <property type="entry name" value="BIOTINYL_LIPOYL"/>
    <property type="match status" value="1"/>
</dbReference>
<evidence type="ECO:0000259" key="29">
    <source>
        <dbReference type="PROSITE" id="PS50968"/>
    </source>
</evidence>
<evidence type="ECO:0000256" key="20">
    <source>
        <dbReference type="ARBA" id="ARBA00023007"/>
    </source>
</evidence>
<dbReference type="InterPro" id="IPR003016">
    <property type="entry name" value="2-oxoA_DH_lipoyl-BS"/>
</dbReference>
<dbReference type="GO" id="GO:0005739">
    <property type="term" value="C:mitochondrion"/>
    <property type="evidence" value="ECO:0007669"/>
    <property type="project" value="UniProtKB-SubCell"/>
</dbReference>
<dbReference type="EMBL" id="CAJNOJ010000175">
    <property type="protein sequence ID" value="CAF1244577.1"/>
    <property type="molecule type" value="Genomic_DNA"/>
</dbReference>
<evidence type="ECO:0000256" key="13">
    <source>
        <dbReference type="ARBA" id="ARBA00020294"/>
    </source>
</evidence>
<feature type="domain" description="Lipoyl-binding" evidence="29">
    <location>
        <begin position="601"/>
        <end position="675"/>
    </location>
</feature>
<dbReference type="FunFam" id="3.20.20.140:FF:000023">
    <property type="entry name" value="N-acetylglucosamine-6-phosphate deacetylase"/>
    <property type="match status" value="1"/>
</dbReference>
<evidence type="ECO:0000256" key="7">
    <source>
        <dbReference type="ARBA" id="ARBA00009164"/>
    </source>
</evidence>
<keyword evidence="18" id="KW-0450">Lipoyl</keyword>
<dbReference type="SUPFAM" id="SSF51230">
    <property type="entry name" value="Single hybrid motif"/>
    <property type="match status" value="1"/>
</dbReference>
<dbReference type="GO" id="GO:0004149">
    <property type="term" value="F:dihydrolipoyllysine-residue succinyltransferase activity"/>
    <property type="evidence" value="ECO:0007669"/>
    <property type="project" value="UniProtKB-EC"/>
</dbReference>
<evidence type="ECO:0000256" key="12">
    <source>
        <dbReference type="ARBA" id="ARBA00018029"/>
    </source>
</evidence>
<dbReference type="FunFam" id="3.30.559.10:FF:000006">
    <property type="entry name" value="Dihydrolipoyllysine-residue succinyltransferase component of 2-oxoglutarate dehydrogenase complex, mitochondrial"/>
    <property type="match status" value="1"/>
</dbReference>
<evidence type="ECO:0000256" key="19">
    <source>
        <dbReference type="ARBA" id="ARBA00022946"/>
    </source>
</evidence>
<comment type="caution">
    <text evidence="30">The sequence shown here is derived from an EMBL/GenBank/DDBJ whole genome shotgun (WGS) entry which is preliminary data.</text>
</comment>
<keyword evidence="15" id="KW-0808">Transferase</keyword>
<feature type="compositionally biased region" description="Polar residues" evidence="28">
    <location>
        <begin position="735"/>
        <end position="747"/>
    </location>
</feature>
<keyword evidence="14" id="KW-0816">Tricarboxylic acid cycle</keyword>
<dbReference type="GO" id="GO:0019262">
    <property type="term" value="P:N-acetylneuraminate catabolic process"/>
    <property type="evidence" value="ECO:0007669"/>
    <property type="project" value="UniProtKB-ARBA"/>
</dbReference>
<evidence type="ECO:0000256" key="2">
    <source>
        <dbReference type="ARBA" id="ARBA00001968"/>
    </source>
</evidence>
<comment type="pathway">
    <text evidence="5">Amino-acid degradation; L-lysine degradation via saccharopine pathway; glutaryl-CoA from L-lysine: step 6/6.</text>
</comment>
<dbReference type="InterPro" id="IPR038418">
    <property type="entry name" value="6-PTP_synth/QueD_sf"/>
</dbReference>
<keyword evidence="16" id="KW-0479">Metal-binding</keyword>
<comment type="similarity">
    <text evidence="7">Belongs to the PTPS family.</text>
</comment>
<keyword evidence="19" id="KW-0809">Transit peptide</keyword>
<dbReference type="SUPFAM" id="SSF52777">
    <property type="entry name" value="CoA-dependent acyltransferases"/>
    <property type="match status" value="1"/>
</dbReference>
<dbReference type="InterPro" id="IPR023213">
    <property type="entry name" value="CAT-like_dom_sf"/>
</dbReference>
<evidence type="ECO:0000256" key="17">
    <source>
        <dbReference type="ARBA" id="ARBA00022801"/>
    </source>
</evidence>
<dbReference type="GO" id="GO:0006729">
    <property type="term" value="P:tetrahydrobiopterin biosynthetic process"/>
    <property type="evidence" value="ECO:0007669"/>
    <property type="project" value="UniProtKB-UniPathway"/>
</dbReference>
<organism evidence="30 31">
    <name type="scientific">Adineta ricciae</name>
    <name type="common">Rotifer</name>
    <dbReference type="NCBI Taxonomy" id="249248"/>
    <lineage>
        <taxon>Eukaryota</taxon>
        <taxon>Metazoa</taxon>
        <taxon>Spiralia</taxon>
        <taxon>Gnathifera</taxon>
        <taxon>Rotifera</taxon>
        <taxon>Eurotatoria</taxon>
        <taxon>Bdelloidea</taxon>
        <taxon>Adinetida</taxon>
        <taxon>Adinetidae</taxon>
        <taxon>Adineta</taxon>
    </lineage>
</organism>